<feature type="chain" id="PRO_5011541401" evidence="5">
    <location>
        <begin position="29"/>
        <end position="985"/>
    </location>
</feature>
<organism evidence="7 8">
    <name type="scientific">Amycolatopsis xylanica</name>
    <dbReference type="NCBI Taxonomy" id="589385"/>
    <lineage>
        <taxon>Bacteria</taxon>
        <taxon>Bacillati</taxon>
        <taxon>Actinomycetota</taxon>
        <taxon>Actinomycetes</taxon>
        <taxon>Pseudonocardiales</taxon>
        <taxon>Pseudonocardiaceae</taxon>
        <taxon>Amycolatopsis</taxon>
    </lineage>
</organism>
<feature type="domain" description="Chaplin" evidence="6">
    <location>
        <begin position="595"/>
        <end position="642"/>
    </location>
</feature>
<keyword evidence="1" id="KW-0134">Cell wall</keyword>
<reference evidence="7 8" key="1">
    <citation type="submission" date="2016-10" db="EMBL/GenBank/DDBJ databases">
        <authorList>
            <person name="de Groot N.N."/>
        </authorList>
    </citation>
    <scope>NUCLEOTIDE SEQUENCE [LARGE SCALE GENOMIC DNA]</scope>
    <source>
        <strain evidence="7 8">CPCC 202699</strain>
    </source>
</reference>
<keyword evidence="8" id="KW-1185">Reference proteome</keyword>
<evidence type="ECO:0000256" key="5">
    <source>
        <dbReference type="SAM" id="SignalP"/>
    </source>
</evidence>
<dbReference type="STRING" id="589385.SAMN05421504_102993"/>
<feature type="region of interest" description="Disordered" evidence="4">
    <location>
        <begin position="207"/>
        <end position="231"/>
    </location>
</feature>
<accession>A0A1H3ANZ2</accession>
<dbReference type="InterPro" id="IPR005528">
    <property type="entry name" value="ChpA-H"/>
</dbReference>
<dbReference type="EMBL" id="FNON01000002">
    <property type="protein sequence ID" value="SDX31108.1"/>
    <property type="molecule type" value="Genomic_DNA"/>
</dbReference>
<protein>
    <submittedName>
        <fullName evidence="7">Small secreted domain</fullName>
    </submittedName>
</protein>
<dbReference type="Pfam" id="PF03777">
    <property type="entry name" value="ChpA-C"/>
    <property type="match status" value="1"/>
</dbReference>
<dbReference type="GO" id="GO:0007155">
    <property type="term" value="P:cell adhesion"/>
    <property type="evidence" value="ECO:0007669"/>
    <property type="project" value="UniProtKB-KW"/>
</dbReference>
<evidence type="ECO:0000313" key="8">
    <source>
        <dbReference type="Proteomes" id="UP000199515"/>
    </source>
</evidence>
<proteinExistence type="predicted"/>
<sequence length="985" mass="95090">MQSWAKRGLQTALVTGGLLMLGTGIASADETVNPDVAPSPLDLNVNIPLEMKANGVGTPIGQLDLPEFEGTVSSEPASEAVRQVARDVDSLGNAWPDGSGEASGAPARQSIEGGFTNSGGFVDNGPTLKGNRVNADIVPAIQICGNAIGVIGNATETADCSQTWNHDQDIETDGAENALAGNVVALDWAAPIAINGTGAGLAGGYGKSTGSATQDITETGDTTTSGDGSALSGNVVPGQLATPVQVSGNAASWILGNGYSEFSDDSAATAGGWVKSSGGDAEGPGGAGSGNVVGAPIALPVKFNCNAGAAWGSLANTGACDTSADAKAGDTTEGISGTPTYVQTSGDDSLLDGNIITPQAGPIANVAGVAASWIGNAGTGQETPGTSSSTVDAGGFVSTTGEDSAASANIVDPAVALPVEVFGVGGTYIGLANAAHDNTVDANAGNGSYTSGNGAVISGNTANTQVAGAPEVFGVGGSHIGNATGTATEEKTVTAGGYDGTQGNNSGGSGNLVQVPVAVPAELLGVGGSFIGSGTGSADEVKVVQGGGGGSTHDDDGVISSNLGVVPVSLPVQVVGVGGAFIGKGVSKGSTDTTSKAGDKESATGTAGVLAGNLLNGPVSFPTQVHGDGVVLGGIGKGASENITDSMAGGDVSTDGQDGAGAGNIIQVPVGGTGSIFGNGIAGAGIGTGSGTSDVKSVAGGSAETNGDRGSISGNIIDAQALPIVQAFGDAVAGLAKAKGTATNTVDAQSGGDVTTSGVDGGISGNIVDIPLAAVAQAFADAVAVGATAEAEADNMTTGKTGGESTTDGDGSSLSGFNIQQPLGALVQVFCVDLGLFGTANATGSDATSITEEPQIFVPIDWCGSEMAADELPALPDATGLPALALPELPALPAQAAREDVPALPALPVQLPALGNLGQTVALPSLKAPSIKLNTVDQTMQALQGAATMPNASTLPAVPAMAALDANPIAAFFSKLAGGFSSFKK</sequence>
<feature type="signal peptide" evidence="5">
    <location>
        <begin position="1"/>
        <end position="28"/>
    </location>
</feature>
<dbReference type="AlphaFoldDB" id="A0A1H3ANZ2"/>
<dbReference type="OrthoDB" id="3661198at2"/>
<evidence type="ECO:0000256" key="2">
    <source>
        <dbReference type="ARBA" id="ARBA00022889"/>
    </source>
</evidence>
<dbReference type="Proteomes" id="UP000199515">
    <property type="component" value="Unassembled WGS sequence"/>
</dbReference>
<keyword evidence="5" id="KW-0732">Signal</keyword>
<evidence type="ECO:0000259" key="6">
    <source>
        <dbReference type="Pfam" id="PF03777"/>
    </source>
</evidence>
<feature type="compositionally biased region" description="Low complexity" evidence="4">
    <location>
        <begin position="208"/>
        <end position="231"/>
    </location>
</feature>
<evidence type="ECO:0000256" key="4">
    <source>
        <dbReference type="SAM" id="MobiDB-lite"/>
    </source>
</evidence>
<feature type="region of interest" description="Disordered" evidence="4">
    <location>
        <begin position="92"/>
        <end position="119"/>
    </location>
</feature>
<evidence type="ECO:0000256" key="3">
    <source>
        <dbReference type="ARBA" id="ARBA00023087"/>
    </source>
</evidence>
<keyword evidence="1" id="KW-0964">Secreted</keyword>
<name>A0A1H3ANZ2_9PSEU</name>
<gene>
    <name evidence="7" type="ORF">SAMN05421504_102993</name>
</gene>
<keyword evidence="3" id="KW-0034">Amyloid</keyword>
<evidence type="ECO:0000256" key="1">
    <source>
        <dbReference type="ARBA" id="ARBA00022512"/>
    </source>
</evidence>
<keyword evidence="2" id="KW-0130">Cell adhesion</keyword>
<evidence type="ECO:0000313" key="7">
    <source>
        <dbReference type="EMBL" id="SDX31108.1"/>
    </source>
</evidence>